<evidence type="ECO:0000256" key="4">
    <source>
        <dbReference type="ARBA" id="ARBA00022840"/>
    </source>
</evidence>
<gene>
    <name evidence="7" type="ORF">S12H4_45284</name>
</gene>
<feature type="non-terminal residue" evidence="7">
    <location>
        <position position="1"/>
    </location>
</feature>
<dbReference type="PANTHER" id="PTHR42711">
    <property type="entry name" value="ABC TRANSPORTER ATP-BINDING PROTEIN"/>
    <property type="match status" value="1"/>
</dbReference>
<dbReference type="SUPFAM" id="SSF52540">
    <property type="entry name" value="P-loop containing nucleoside triphosphate hydrolases"/>
    <property type="match status" value="1"/>
</dbReference>
<evidence type="ECO:0008006" key="8">
    <source>
        <dbReference type="Google" id="ProtNLM"/>
    </source>
</evidence>
<comment type="caution">
    <text evidence="7">The sequence shown here is derived from an EMBL/GenBank/DDBJ whole genome shotgun (WGS) entry which is preliminary data.</text>
</comment>
<dbReference type="Gene3D" id="3.40.50.300">
    <property type="entry name" value="P-loop containing nucleotide triphosphate hydrolases"/>
    <property type="match status" value="1"/>
</dbReference>
<dbReference type="AlphaFoldDB" id="X1TRN2"/>
<name>X1TRN2_9ZZZZ</name>
<accession>X1TRN2</accession>
<dbReference type="EMBL" id="BARW01027988">
    <property type="protein sequence ID" value="GAJ07968.1"/>
    <property type="molecule type" value="Genomic_DNA"/>
</dbReference>
<dbReference type="PANTHER" id="PTHR42711:SF5">
    <property type="entry name" value="ABC TRANSPORTER ATP-BINDING PROTEIN NATA"/>
    <property type="match status" value="1"/>
</dbReference>
<dbReference type="InterPro" id="IPR050763">
    <property type="entry name" value="ABC_transporter_ATP-binding"/>
</dbReference>
<keyword evidence="2" id="KW-0813">Transport</keyword>
<evidence type="ECO:0000256" key="2">
    <source>
        <dbReference type="ARBA" id="ARBA00022448"/>
    </source>
</evidence>
<keyword evidence="4" id="KW-0067">ATP-binding</keyword>
<feature type="domain" description="ATPase AAA-type core" evidence="5">
    <location>
        <begin position="52"/>
        <end position="115"/>
    </location>
</feature>
<evidence type="ECO:0000256" key="3">
    <source>
        <dbReference type="ARBA" id="ARBA00022741"/>
    </source>
</evidence>
<comment type="similarity">
    <text evidence="1">Belongs to the ABC transporter superfamily.</text>
</comment>
<evidence type="ECO:0000259" key="5">
    <source>
        <dbReference type="Pfam" id="PF13304"/>
    </source>
</evidence>
<dbReference type="Pfam" id="PF13732">
    <property type="entry name" value="DrrA1-3_C"/>
    <property type="match status" value="1"/>
</dbReference>
<feature type="domain" description="Daunorubicin resistance ATP-binding protein DrrA1/2-like C-terminal" evidence="6">
    <location>
        <begin position="137"/>
        <end position="215"/>
    </location>
</feature>
<reference evidence="7" key="1">
    <citation type="journal article" date="2014" name="Front. Microbiol.">
        <title>High frequency of phylogenetically diverse reductive dehalogenase-homologous genes in deep subseafloor sedimentary metagenomes.</title>
        <authorList>
            <person name="Kawai M."/>
            <person name="Futagami T."/>
            <person name="Toyoda A."/>
            <person name="Takaki Y."/>
            <person name="Nishi S."/>
            <person name="Hori S."/>
            <person name="Arai W."/>
            <person name="Tsubouchi T."/>
            <person name="Morono Y."/>
            <person name="Uchiyama I."/>
            <person name="Ito T."/>
            <person name="Fujiyama A."/>
            <person name="Inagaki F."/>
            <person name="Takami H."/>
        </authorList>
    </citation>
    <scope>NUCLEOTIDE SEQUENCE</scope>
    <source>
        <strain evidence="7">Expedition CK06-06</strain>
    </source>
</reference>
<dbReference type="GO" id="GO:0016887">
    <property type="term" value="F:ATP hydrolysis activity"/>
    <property type="evidence" value="ECO:0007669"/>
    <property type="project" value="InterPro"/>
</dbReference>
<evidence type="ECO:0000256" key="1">
    <source>
        <dbReference type="ARBA" id="ARBA00005417"/>
    </source>
</evidence>
<organism evidence="7">
    <name type="scientific">marine sediment metagenome</name>
    <dbReference type="NCBI Taxonomy" id="412755"/>
    <lineage>
        <taxon>unclassified sequences</taxon>
        <taxon>metagenomes</taxon>
        <taxon>ecological metagenomes</taxon>
    </lineage>
</organism>
<sequence length="219" mass="25312">IGYLPEESGLYKKIRVSDCIKYFASLKGMEDIDSKIDYWLEKLNLQEYKNKNVQELSKGMQRQLQFIISITHNPDILILDEPFHGLDPVNTKLIKDILLELKNKGTTIIMSTHQMDEVERMCDRILMINKGKKVLYGKLNDIKTQYGFSIIVEYEGKLPKIGGVEKVNDYGNSAELILERNANTQNILKNLVGKVELKKFEVKTRSLNEIFIEVVENEK</sequence>
<dbReference type="InterPro" id="IPR025302">
    <property type="entry name" value="DrrA1/2-like_C"/>
</dbReference>
<dbReference type="Pfam" id="PF13304">
    <property type="entry name" value="AAA_21"/>
    <property type="match status" value="1"/>
</dbReference>
<evidence type="ECO:0000313" key="7">
    <source>
        <dbReference type="EMBL" id="GAJ07968.1"/>
    </source>
</evidence>
<dbReference type="InterPro" id="IPR027417">
    <property type="entry name" value="P-loop_NTPase"/>
</dbReference>
<evidence type="ECO:0000259" key="6">
    <source>
        <dbReference type="Pfam" id="PF13732"/>
    </source>
</evidence>
<protein>
    <recommendedName>
        <fullName evidence="8">ABC transporter domain-containing protein</fullName>
    </recommendedName>
</protein>
<dbReference type="GO" id="GO:0005524">
    <property type="term" value="F:ATP binding"/>
    <property type="evidence" value="ECO:0007669"/>
    <property type="project" value="UniProtKB-KW"/>
</dbReference>
<dbReference type="InterPro" id="IPR003959">
    <property type="entry name" value="ATPase_AAA_core"/>
</dbReference>
<keyword evidence="3" id="KW-0547">Nucleotide-binding</keyword>
<proteinExistence type="inferred from homology"/>